<sequence>VLVMGAPGSRIELGTIAVLSNPRRYAFDAASMAATQFVVGDPSKPPVAEDDEPGLEGKDFYSPPRSTFA</sequence>
<evidence type="ECO:0000256" key="1">
    <source>
        <dbReference type="SAM" id="MobiDB-lite"/>
    </source>
</evidence>
<dbReference type="Proteomes" id="UP001168363">
    <property type="component" value="Unassembled WGS sequence"/>
</dbReference>
<reference evidence="2" key="1">
    <citation type="submission" date="2023-06" db="EMBL/GenBank/DDBJ databases">
        <title>Genome sequence of Nocardioides sp. SOB44.</title>
        <authorList>
            <person name="Zhang G."/>
        </authorList>
    </citation>
    <scope>NUCLEOTIDE SEQUENCE</scope>
    <source>
        <strain evidence="2">SOB44</strain>
    </source>
</reference>
<organism evidence="2 3">
    <name type="scientific">Nocardioides cremeus</name>
    <dbReference type="NCBI Taxonomy" id="3058044"/>
    <lineage>
        <taxon>Bacteria</taxon>
        <taxon>Bacillati</taxon>
        <taxon>Actinomycetota</taxon>
        <taxon>Actinomycetes</taxon>
        <taxon>Propionibacteriales</taxon>
        <taxon>Nocardioidaceae</taxon>
        <taxon>Nocardioides</taxon>
    </lineage>
</organism>
<dbReference type="RefSeq" id="WP_302710604.1">
    <property type="nucleotide sequence ID" value="NZ_JAULSC010000505.1"/>
</dbReference>
<feature type="non-terminal residue" evidence="2">
    <location>
        <position position="69"/>
    </location>
</feature>
<feature type="non-terminal residue" evidence="2">
    <location>
        <position position="1"/>
    </location>
</feature>
<gene>
    <name evidence="2" type="ORF">QWJ41_21890</name>
</gene>
<comment type="caution">
    <text evidence="2">The sequence shown here is derived from an EMBL/GenBank/DDBJ whole genome shotgun (WGS) entry which is preliminary data.</text>
</comment>
<proteinExistence type="predicted"/>
<protein>
    <submittedName>
        <fullName evidence="2">Uncharacterized protein</fullName>
    </submittedName>
</protein>
<keyword evidence="3" id="KW-1185">Reference proteome</keyword>
<name>A0ABT8TWP1_9ACTN</name>
<accession>A0ABT8TWP1</accession>
<feature type="region of interest" description="Disordered" evidence="1">
    <location>
        <begin position="39"/>
        <end position="69"/>
    </location>
</feature>
<dbReference type="EMBL" id="JAULSC010000505">
    <property type="protein sequence ID" value="MDO3398378.1"/>
    <property type="molecule type" value="Genomic_DNA"/>
</dbReference>
<evidence type="ECO:0000313" key="3">
    <source>
        <dbReference type="Proteomes" id="UP001168363"/>
    </source>
</evidence>
<evidence type="ECO:0000313" key="2">
    <source>
        <dbReference type="EMBL" id="MDO3398378.1"/>
    </source>
</evidence>